<evidence type="ECO:0000313" key="2">
    <source>
        <dbReference type="Proteomes" id="UP000187203"/>
    </source>
</evidence>
<keyword evidence="2" id="KW-1185">Reference proteome</keyword>
<reference evidence="2" key="1">
    <citation type="submission" date="2013-09" db="EMBL/GenBank/DDBJ databases">
        <title>Corchorus olitorius genome sequencing.</title>
        <authorList>
            <person name="Alam M."/>
            <person name="Haque M.S."/>
            <person name="Islam M.S."/>
            <person name="Emdad E.M."/>
            <person name="Islam M.M."/>
            <person name="Ahmed B."/>
            <person name="Halim A."/>
            <person name="Hossen Q.M.M."/>
            <person name="Hossain M.Z."/>
            <person name="Ahmed R."/>
            <person name="Khan M.M."/>
            <person name="Islam R."/>
            <person name="Rashid M.M."/>
            <person name="Khan S.A."/>
            <person name="Rahman M.S."/>
            <person name="Alam M."/>
            <person name="Yahiya A.S."/>
            <person name="Khan M.S."/>
            <person name="Azam M.S."/>
            <person name="Haque T."/>
            <person name="Lashkar M.Z.H."/>
            <person name="Akhand A.I."/>
            <person name="Morshed G."/>
            <person name="Roy S."/>
            <person name="Uddin K.S."/>
            <person name="Rabeya T."/>
            <person name="Hossain A.S."/>
            <person name="Chowdhury A."/>
            <person name="Snigdha A.R."/>
            <person name="Mortoza M.S."/>
            <person name="Matin S.A."/>
            <person name="Hoque S.M.E."/>
            <person name="Islam M.K."/>
            <person name="Roy D.K."/>
            <person name="Haider R."/>
            <person name="Moosa M.M."/>
            <person name="Elias S.M."/>
            <person name="Hasan A.M."/>
            <person name="Jahan S."/>
            <person name="Shafiuddin M."/>
            <person name="Mahmood N."/>
            <person name="Shommy N.S."/>
        </authorList>
    </citation>
    <scope>NUCLEOTIDE SEQUENCE [LARGE SCALE GENOMIC DNA]</scope>
    <source>
        <strain evidence="2">cv. O-4</strain>
    </source>
</reference>
<evidence type="ECO:0000313" key="1">
    <source>
        <dbReference type="EMBL" id="OMO67094.1"/>
    </source>
</evidence>
<name>A0A1R3H9Q4_9ROSI</name>
<gene>
    <name evidence="1" type="ORF">COLO4_30233</name>
</gene>
<dbReference type="AlphaFoldDB" id="A0A1R3H9Q4"/>
<sequence length="50" mass="5565">MGQNPNPIKVQKAMKFGNSASFRLSPLAPIPISRRLLPQPRHSPLSFPLK</sequence>
<dbReference type="EMBL" id="AWUE01020678">
    <property type="protein sequence ID" value="OMO67094.1"/>
    <property type="molecule type" value="Genomic_DNA"/>
</dbReference>
<accession>A0A1R3H9Q4</accession>
<dbReference type="Proteomes" id="UP000187203">
    <property type="component" value="Unassembled WGS sequence"/>
</dbReference>
<proteinExistence type="predicted"/>
<organism evidence="1 2">
    <name type="scientific">Corchorus olitorius</name>
    <dbReference type="NCBI Taxonomy" id="93759"/>
    <lineage>
        <taxon>Eukaryota</taxon>
        <taxon>Viridiplantae</taxon>
        <taxon>Streptophyta</taxon>
        <taxon>Embryophyta</taxon>
        <taxon>Tracheophyta</taxon>
        <taxon>Spermatophyta</taxon>
        <taxon>Magnoliopsida</taxon>
        <taxon>eudicotyledons</taxon>
        <taxon>Gunneridae</taxon>
        <taxon>Pentapetalae</taxon>
        <taxon>rosids</taxon>
        <taxon>malvids</taxon>
        <taxon>Malvales</taxon>
        <taxon>Malvaceae</taxon>
        <taxon>Grewioideae</taxon>
        <taxon>Apeibeae</taxon>
        <taxon>Corchorus</taxon>
    </lineage>
</organism>
<comment type="caution">
    <text evidence="1">The sequence shown here is derived from an EMBL/GenBank/DDBJ whole genome shotgun (WGS) entry which is preliminary data.</text>
</comment>
<protein>
    <submittedName>
        <fullName evidence="1">Uncharacterized protein</fullName>
    </submittedName>
</protein>